<dbReference type="GO" id="GO:0004520">
    <property type="term" value="F:DNA endonuclease activity"/>
    <property type="evidence" value="ECO:0007669"/>
    <property type="project" value="InterPro"/>
</dbReference>
<dbReference type="InterPro" id="IPR050646">
    <property type="entry name" value="Cas1"/>
</dbReference>
<dbReference type="EC" id="3.1.-.-" evidence="10"/>
<dbReference type="AlphaFoldDB" id="A0A318ECT7"/>
<dbReference type="PANTHER" id="PTHR34353">
    <property type="entry name" value="CRISPR-ASSOCIATED ENDONUCLEASE CAS1 1"/>
    <property type="match status" value="1"/>
</dbReference>
<dbReference type="InterPro" id="IPR042206">
    <property type="entry name" value="CRISPR-assoc_Cas1_C"/>
</dbReference>
<dbReference type="GO" id="GO:0016787">
    <property type="term" value="F:hydrolase activity"/>
    <property type="evidence" value="ECO:0007669"/>
    <property type="project" value="UniProtKB-KW"/>
</dbReference>
<keyword evidence="1 10" id="KW-0540">Nuclease</keyword>
<dbReference type="OrthoDB" id="9803119at2"/>
<sequence length="346" mass="39579">MRRQLNTLYVTTEGAWLHKDGANMVMDVDQQERARIPIHMLESLVCFGRVMVSPPLLGYCAEQGISVCFLSPNGKFLARVEGPVSGNVLLRREQYRRSDDVEGCAAIVRHVLVGKLFNQRVVLGRALRDHGDSMSAQASTELRQAYQRLERISRKLLTEPESQVLRGLEGEAAQAYFGVFDHLIRVPNPMFRFDGRNRRPPRDAVNALLSFFYTLLTHDCRSALETVGLDPAVGFLHRDRPGRPSLALDLMEEFRAFLADRLVLSMVNRRQVSERDFQGMDNGVVLLREEARKNLLVAYQERKREEVLHAFVNEKMPIGLLPWMQAQLLARHLRGDLDAYPPFLWK</sequence>
<dbReference type="CDD" id="cd09721">
    <property type="entry name" value="Cas1_I-C"/>
    <property type="match status" value="1"/>
</dbReference>
<comment type="caution">
    <text evidence="11">The sequence shown here is derived from an EMBL/GenBank/DDBJ whole genome shotgun (WGS) entry which is preliminary data.</text>
</comment>
<evidence type="ECO:0000313" key="12">
    <source>
        <dbReference type="Proteomes" id="UP000248330"/>
    </source>
</evidence>
<keyword evidence="7 10" id="KW-0238">DNA-binding</keyword>
<dbReference type="PANTHER" id="PTHR34353:SF2">
    <property type="entry name" value="CRISPR-ASSOCIATED ENDONUCLEASE CAS1 1"/>
    <property type="match status" value="1"/>
</dbReference>
<comment type="cofactor">
    <cofactor evidence="10">
        <name>Mg(2+)</name>
        <dbReference type="ChEBI" id="CHEBI:18420"/>
    </cofactor>
    <cofactor evidence="10">
        <name>Mn(2+)</name>
        <dbReference type="ChEBI" id="CHEBI:29035"/>
    </cofactor>
</comment>
<evidence type="ECO:0000256" key="6">
    <source>
        <dbReference type="ARBA" id="ARBA00023118"/>
    </source>
</evidence>
<keyword evidence="6 10" id="KW-0051">Antiviral defense</keyword>
<dbReference type="Pfam" id="PF01867">
    <property type="entry name" value="Cas_Cas1"/>
    <property type="match status" value="1"/>
</dbReference>
<dbReference type="GO" id="GO:0003677">
    <property type="term" value="F:DNA binding"/>
    <property type="evidence" value="ECO:0007669"/>
    <property type="project" value="UniProtKB-KW"/>
</dbReference>
<accession>A0A318ECT7</accession>
<keyword evidence="2 10" id="KW-0479">Metal-binding</keyword>
<feature type="binding site" evidence="10">
    <location>
        <position position="252"/>
    </location>
    <ligand>
        <name>Mn(2+)</name>
        <dbReference type="ChEBI" id="CHEBI:29035"/>
    </ligand>
</feature>
<dbReference type="InterPro" id="IPR002729">
    <property type="entry name" value="CRISPR-assoc_Cas1"/>
</dbReference>
<dbReference type="RefSeq" id="WP_110265301.1">
    <property type="nucleotide sequence ID" value="NZ_CAWNXA010000005.1"/>
</dbReference>
<dbReference type="GO" id="GO:0051607">
    <property type="term" value="P:defense response to virus"/>
    <property type="evidence" value="ECO:0007669"/>
    <property type="project" value="UniProtKB-UniRule"/>
</dbReference>
<gene>
    <name evidence="10" type="primary">cas1</name>
    <name evidence="11" type="ORF">C8D93_105192</name>
</gene>
<protein>
    <recommendedName>
        <fullName evidence="10">CRISPR-associated endonuclease Cas1</fullName>
        <ecNumber evidence="10">3.1.-.-</ecNumber>
    </recommendedName>
</protein>
<keyword evidence="12" id="KW-1185">Reference proteome</keyword>
<dbReference type="InterPro" id="IPR042211">
    <property type="entry name" value="CRISPR-assoc_Cas1_N"/>
</dbReference>
<comment type="similarity">
    <text evidence="10">Belongs to the CRISPR-associated endonuclease Cas1 family.</text>
</comment>
<dbReference type="InterPro" id="IPR019856">
    <property type="entry name" value="CRISPR-assoc_Cas1_DVULG"/>
</dbReference>
<feature type="binding site" evidence="10">
    <location>
        <position position="237"/>
    </location>
    <ligand>
        <name>Mn(2+)</name>
        <dbReference type="ChEBI" id="CHEBI:29035"/>
    </ligand>
</feature>
<dbReference type="NCBIfam" id="TIGR03640">
    <property type="entry name" value="cas1_DVULG"/>
    <property type="match status" value="1"/>
</dbReference>
<evidence type="ECO:0000256" key="7">
    <source>
        <dbReference type="ARBA" id="ARBA00023125"/>
    </source>
</evidence>
<proteinExistence type="inferred from homology"/>
<dbReference type="EMBL" id="QICN01000005">
    <property type="protein sequence ID" value="PXV67835.1"/>
    <property type="molecule type" value="Genomic_DNA"/>
</dbReference>
<dbReference type="GO" id="GO:0043571">
    <property type="term" value="P:maintenance of CRISPR repeat elements"/>
    <property type="evidence" value="ECO:0007669"/>
    <property type="project" value="UniProtKB-UniRule"/>
</dbReference>
<evidence type="ECO:0000313" key="11">
    <source>
        <dbReference type="EMBL" id="PXV67835.1"/>
    </source>
</evidence>
<dbReference type="GO" id="GO:0046872">
    <property type="term" value="F:metal ion binding"/>
    <property type="evidence" value="ECO:0007669"/>
    <property type="project" value="UniProtKB-UniRule"/>
</dbReference>
<comment type="function">
    <text evidence="10">CRISPR (clustered regularly interspaced short palindromic repeat), is an adaptive immune system that provides protection against mobile genetic elements (viruses, transposable elements and conjugative plasmids). CRISPR clusters contain spacers, sequences complementary to antecedent mobile elements, and target invading nucleic acids. CRISPR clusters are transcribed and processed into CRISPR RNA (crRNA). Acts as a dsDNA endonuclease. Involved in the integration of spacer DNA into the CRISPR cassette.</text>
</comment>
<organism evidence="11 12">
    <name type="scientific">Sinimarinibacterium flocculans</name>
    <dbReference type="NCBI Taxonomy" id="985250"/>
    <lineage>
        <taxon>Bacteria</taxon>
        <taxon>Pseudomonadati</taxon>
        <taxon>Pseudomonadota</taxon>
        <taxon>Gammaproteobacteria</taxon>
        <taxon>Nevskiales</taxon>
        <taxon>Nevskiaceae</taxon>
        <taxon>Sinimarinibacterium</taxon>
    </lineage>
</organism>
<evidence type="ECO:0000256" key="5">
    <source>
        <dbReference type="ARBA" id="ARBA00022842"/>
    </source>
</evidence>
<evidence type="ECO:0000256" key="4">
    <source>
        <dbReference type="ARBA" id="ARBA00022801"/>
    </source>
</evidence>
<evidence type="ECO:0000256" key="10">
    <source>
        <dbReference type="HAMAP-Rule" id="MF_01470"/>
    </source>
</evidence>
<keyword evidence="8 10" id="KW-0464">Manganese</keyword>
<dbReference type="Gene3D" id="3.100.10.20">
    <property type="entry name" value="CRISPR-associated endonuclease Cas1, N-terminal domain"/>
    <property type="match status" value="1"/>
</dbReference>
<feature type="binding site" evidence="10">
    <location>
        <position position="169"/>
    </location>
    <ligand>
        <name>Mn(2+)</name>
        <dbReference type="ChEBI" id="CHEBI:29035"/>
    </ligand>
</feature>
<dbReference type="Proteomes" id="UP000248330">
    <property type="component" value="Unassembled WGS sequence"/>
</dbReference>
<name>A0A318ECT7_9GAMM</name>
<keyword evidence="5 10" id="KW-0460">Magnesium</keyword>
<evidence type="ECO:0000256" key="1">
    <source>
        <dbReference type="ARBA" id="ARBA00022722"/>
    </source>
</evidence>
<dbReference type="Gene3D" id="1.20.120.920">
    <property type="entry name" value="CRISPR-associated endonuclease Cas1, C-terminal domain"/>
    <property type="match status" value="1"/>
</dbReference>
<evidence type="ECO:0000256" key="8">
    <source>
        <dbReference type="ARBA" id="ARBA00023211"/>
    </source>
</evidence>
<evidence type="ECO:0000256" key="9">
    <source>
        <dbReference type="ARBA" id="ARBA00038592"/>
    </source>
</evidence>
<comment type="subunit">
    <text evidence="9 10">Homodimer, forms a heterotetramer with a Cas2 homodimer.</text>
</comment>
<keyword evidence="3 10" id="KW-0255">Endonuclease</keyword>
<keyword evidence="4 10" id="KW-0378">Hydrolase</keyword>
<evidence type="ECO:0000256" key="2">
    <source>
        <dbReference type="ARBA" id="ARBA00022723"/>
    </source>
</evidence>
<reference evidence="11 12" key="1">
    <citation type="submission" date="2018-04" db="EMBL/GenBank/DDBJ databases">
        <title>Genomic Encyclopedia of Type Strains, Phase IV (KMG-IV): sequencing the most valuable type-strain genomes for metagenomic binning, comparative biology and taxonomic classification.</title>
        <authorList>
            <person name="Goeker M."/>
        </authorList>
    </citation>
    <scope>NUCLEOTIDE SEQUENCE [LARGE SCALE GENOMIC DNA]</scope>
    <source>
        <strain evidence="11 12">DSM 104150</strain>
    </source>
</reference>
<dbReference type="NCBIfam" id="TIGR00287">
    <property type="entry name" value="cas1"/>
    <property type="match status" value="1"/>
</dbReference>
<dbReference type="HAMAP" id="MF_01470">
    <property type="entry name" value="Cas1"/>
    <property type="match status" value="1"/>
</dbReference>
<evidence type="ECO:0000256" key="3">
    <source>
        <dbReference type="ARBA" id="ARBA00022759"/>
    </source>
</evidence>